<dbReference type="EMBL" id="JADGJD010000129">
    <property type="protein sequence ID" value="KAJ3054569.1"/>
    <property type="molecule type" value="Genomic_DNA"/>
</dbReference>
<keyword evidence="3" id="KW-1185">Reference proteome</keyword>
<evidence type="ECO:0000313" key="2">
    <source>
        <dbReference type="EMBL" id="KAJ3054569.1"/>
    </source>
</evidence>
<protein>
    <submittedName>
        <fullName evidence="2">Uncharacterized protein</fullName>
    </submittedName>
</protein>
<feature type="compositionally biased region" description="Polar residues" evidence="1">
    <location>
        <begin position="69"/>
        <end position="79"/>
    </location>
</feature>
<feature type="compositionally biased region" description="Low complexity" evidence="1">
    <location>
        <begin position="124"/>
        <end position="148"/>
    </location>
</feature>
<organism evidence="2 3">
    <name type="scientific">Rhizophlyctis rosea</name>
    <dbReference type="NCBI Taxonomy" id="64517"/>
    <lineage>
        <taxon>Eukaryota</taxon>
        <taxon>Fungi</taxon>
        <taxon>Fungi incertae sedis</taxon>
        <taxon>Chytridiomycota</taxon>
        <taxon>Chytridiomycota incertae sedis</taxon>
        <taxon>Chytridiomycetes</taxon>
        <taxon>Rhizophlyctidales</taxon>
        <taxon>Rhizophlyctidaceae</taxon>
        <taxon>Rhizophlyctis</taxon>
    </lineage>
</organism>
<name>A0AAD5SJ15_9FUNG</name>
<feature type="compositionally biased region" description="Acidic residues" evidence="1">
    <location>
        <begin position="258"/>
        <end position="268"/>
    </location>
</feature>
<comment type="caution">
    <text evidence="2">The sequence shown here is derived from an EMBL/GenBank/DDBJ whole genome shotgun (WGS) entry which is preliminary data.</text>
</comment>
<evidence type="ECO:0000313" key="3">
    <source>
        <dbReference type="Proteomes" id="UP001212841"/>
    </source>
</evidence>
<gene>
    <name evidence="2" type="ORF">HK097_001453</name>
</gene>
<reference evidence="2" key="1">
    <citation type="submission" date="2020-05" db="EMBL/GenBank/DDBJ databases">
        <title>Phylogenomic resolution of chytrid fungi.</title>
        <authorList>
            <person name="Stajich J.E."/>
            <person name="Amses K."/>
            <person name="Simmons R."/>
            <person name="Seto K."/>
            <person name="Myers J."/>
            <person name="Bonds A."/>
            <person name="Quandt C.A."/>
            <person name="Barry K."/>
            <person name="Liu P."/>
            <person name="Grigoriev I."/>
            <person name="Longcore J.E."/>
            <person name="James T.Y."/>
        </authorList>
    </citation>
    <scope>NUCLEOTIDE SEQUENCE</scope>
    <source>
        <strain evidence="2">JEL0318</strain>
    </source>
</reference>
<feature type="compositionally biased region" description="Basic residues" evidence="1">
    <location>
        <begin position="293"/>
        <end position="302"/>
    </location>
</feature>
<sequence>MTRQGPPAASPLFRNLDEFEDAAWDDPTTMVPKHLLLFTTSLPELPRWSRQRVRSPSPTPRPSAVGAGSFSTPTPSPYGSVSEKKLGKVRPQSVNFGFKIAEGDPSIDVSGSSGSFSGSGGPPSLGRPGSAGGSATSTRGSRPRTASGAPDPHTLKLRRRSSNRSASRTPQIEGSTSTQLTQIELDVISTLLERSRQVKNHRWKHQQPVAVFPSWQDDAPSNHKYSREGSFSDSPAIGAVPPVIIPPEFRAPSPMFQLDDDDDDDDDVSNYSGSTGRSAPRAASPFLANVVRGPRRTSRTRKAYAGAGGTRGRTPSPPPSPDASSVSSARTSGQGGGGGGVTINRSLSDGDLSDYLKGFSELKDSLRVAKSTCNAEVQRIIVELQEFVEDHLQYNEDEPLRRKSNDDVSYRRLSTSTQNLYSPREIPDPMVLARSGSTPDAHAAAAAAASAAAGGGYFAYTPNHRSSLVQTPSGQSQSSPNSPTSGRSPRPSITKLHESVASDLCLAADEDAKTAPLTQAIHDLISIAQGVLEMDLASLMTPGACRDIISRLLGLQAKWTSNSEWPCRGHVLRLLMVFASVARLVEHLEEDTRMWSYVAIGGQGGKETSAVVSAVGAGAA</sequence>
<feature type="region of interest" description="Disordered" evidence="1">
    <location>
        <begin position="46"/>
        <end position="87"/>
    </location>
</feature>
<proteinExistence type="predicted"/>
<feature type="non-terminal residue" evidence="2">
    <location>
        <position position="620"/>
    </location>
</feature>
<dbReference type="AlphaFoldDB" id="A0AAD5SJ15"/>
<feature type="compositionally biased region" description="Low complexity" evidence="1">
    <location>
        <begin position="322"/>
        <end position="332"/>
    </location>
</feature>
<feature type="region of interest" description="Disordered" evidence="1">
    <location>
        <begin position="214"/>
        <end position="347"/>
    </location>
</feature>
<evidence type="ECO:0000256" key="1">
    <source>
        <dbReference type="SAM" id="MobiDB-lite"/>
    </source>
</evidence>
<feature type="compositionally biased region" description="Polar residues" evidence="1">
    <location>
        <begin position="169"/>
        <end position="178"/>
    </location>
</feature>
<feature type="region of interest" description="Disordered" evidence="1">
    <location>
        <begin position="109"/>
        <end position="178"/>
    </location>
</feature>
<feature type="compositionally biased region" description="Basic and acidic residues" evidence="1">
    <location>
        <begin position="398"/>
        <end position="410"/>
    </location>
</feature>
<feature type="compositionally biased region" description="Polar residues" evidence="1">
    <location>
        <begin position="412"/>
        <end position="421"/>
    </location>
</feature>
<feature type="compositionally biased region" description="Low complexity" evidence="1">
    <location>
        <begin position="471"/>
        <end position="492"/>
    </location>
</feature>
<feature type="region of interest" description="Disordered" evidence="1">
    <location>
        <begin position="464"/>
        <end position="493"/>
    </location>
</feature>
<feature type="region of interest" description="Disordered" evidence="1">
    <location>
        <begin position="398"/>
        <end position="424"/>
    </location>
</feature>
<accession>A0AAD5SJ15</accession>
<dbReference type="Proteomes" id="UP001212841">
    <property type="component" value="Unassembled WGS sequence"/>
</dbReference>